<keyword evidence="7 9" id="KW-0694">RNA-binding</keyword>
<comment type="similarity">
    <text evidence="9">Belongs to the TmcA family.</text>
</comment>
<protein>
    <recommendedName>
        <fullName evidence="9">tRNA(Met) cytidine acetyltransferase TmcA</fullName>
        <ecNumber evidence="9">2.3.1.193</ecNumber>
    </recommendedName>
</protein>
<sequence>MLNQQLPEWLAQAAAAHCRLPVVFSGLQTEIWPEVQQFLQQHSDKTLYWIGPGAPEHALVPSRQHKQLGAECDLLIINAEQGFPADLVAACSGALKAGGLWLLLIPEPDAWQQSANPAHRHLLPYPLDAEQHQGYFLRFFWQQLQGCDVGWLTTKTIERQPKFPTITPAVTPSEPYASDEQQEAVTAILRVVSGHRHRPLVLSAHRGRGKSAALGIAAAQLAEQGKAKLILTAPNQAAARICQQHFQANCAETLHDALQFMPVDALLRQWPAADLLLIDEAAAIPTPQLQQLTQQYSRIVFATTEHGYEGTGRGFQLRFQQYLASHRPGWRKLHLQQPIRYHQQDPLEQLIFRCFLLANDGTDGTISPDDIEPSDGVLQQFQARDLLEQPKVLAELFQLLSLAHYQTHVDDLVALLDNPTLRVHAMYLQDQLIGCALVSLEGDIPEPLAQHIYKGTRRLQGHMLPQSLAFHLQRPELATLPAARIQRIVVHPELQGRGIGTELLQHLAAHYQQTDRLLGTSFAASEAVVRFWHKSGFVPVRLGIKADHASGEHSLLMLKPSGSEQKLMSQLENSFRHQLYEQIPIFYRQLDPALLRRLVTPPRKALSKQDNEALQLFSNQQRPFELVYSQLRHWLNQNLDYLSDKDAAYLIAQFWLQLSWQEMAQRFELTGKKQVIAKTQQIVAKVLSEMT</sequence>
<dbReference type="Gene3D" id="3.40.50.11040">
    <property type="match status" value="1"/>
</dbReference>
<evidence type="ECO:0000256" key="4">
    <source>
        <dbReference type="ARBA" id="ARBA00022694"/>
    </source>
</evidence>
<keyword evidence="3 9" id="KW-0808">Transferase</keyword>
<dbReference type="GO" id="GO:0016746">
    <property type="term" value="F:acyltransferase activity"/>
    <property type="evidence" value="ECO:0007669"/>
    <property type="project" value="UniProtKB-KW"/>
</dbReference>
<dbReference type="RefSeq" id="WP_305892997.1">
    <property type="nucleotide sequence ID" value="NZ_JAUZVZ010000006.1"/>
</dbReference>
<keyword evidence="6 9" id="KW-0067">ATP-binding</keyword>
<comment type="caution">
    <text evidence="9">Lacks conserved residue(s) required for the propagation of feature annotation.</text>
</comment>
<reference evidence="11 12" key="1">
    <citation type="submission" date="2023-08" db="EMBL/GenBank/DDBJ databases">
        <authorList>
            <person name="Joshi A."/>
            <person name="Thite S."/>
        </authorList>
    </citation>
    <scope>NUCLEOTIDE SEQUENCE [LARGE SCALE GENOMIC DNA]</scope>
    <source>
        <strain evidence="11 12">AC40</strain>
    </source>
</reference>
<dbReference type="PROSITE" id="PS51186">
    <property type="entry name" value="GNAT"/>
    <property type="match status" value="1"/>
</dbReference>
<evidence type="ECO:0000256" key="6">
    <source>
        <dbReference type="ARBA" id="ARBA00022840"/>
    </source>
</evidence>
<dbReference type="Gene3D" id="1.20.120.890">
    <property type="entry name" value="tRNA(Met) cytidine acetyltransferase, tail domain"/>
    <property type="match status" value="1"/>
</dbReference>
<keyword evidence="1 9" id="KW-0963">Cytoplasm</keyword>
<dbReference type="SUPFAM" id="SSF52540">
    <property type="entry name" value="P-loop containing nucleoside triphosphate hydrolases"/>
    <property type="match status" value="1"/>
</dbReference>
<organism evidence="11 12">
    <name type="scientific">Alkalimonas collagenimarina</name>
    <dbReference type="NCBI Taxonomy" id="400390"/>
    <lineage>
        <taxon>Bacteria</taxon>
        <taxon>Pseudomonadati</taxon>
        <taxon>Pseudomonadota</taxon>
        <taxon>Gammaproteobacteria</taxon>
        <taxon>Alkalimonas</taxon>
    </lineage>
</organism>
<evidence type="ECO:0000313" key="12">
    <source>
        <dbReference type="Proteomes" id="UP001231616"/>
    </source>
</evidence>
<evidence type="ECO:0000256" key="2">
    <source>
        <dbReference type="ARBA" id="ARBA00022555"/>
    </source>
</evidence>
<evidence type="ECO:0000313" key="11">
    <source>
        <dbReference type="EMBL" id="MDP4535736.1"/>
    </source>
</evidence>
<dbReference type="Gene3D" id="3.40.630.30">
    <property type="match status" value="1"/>
</dbReference>
<dbReference type="PANTHER" id="PTHR10925">
    <property type="entry name" value="N-ACETYLTRANSFERASE 10"/>
    <property type="match status" value="1"/>
</dbReference>
<dbReference type="CDD" id="cd04301">
    <property type="entry name" value="NAT_SF"/>
    <property type="match status" value="1"/>
</dbReference>
<dbReference type="Proteomes" id="UP001231616">
    <property type="component" value="Unassembled WGS sequence"/>
</dbReference>
<dbReference type="SUPFAM" id="SSF55729">
    <property type="entry name" value="Acyl-CoA N-acyltransferases (Nat)"/>
    <property type="match status" value="1"/>
</dbReference>
<dbReference type="InterPro" id="IPR000182">
    <property type="entry name" value="GNAT_dom"/>
</dbReference>
<evidence type="ECO:0000256" key="7">
    <source>
        <dbReference type="ARBA" id="ARBA00022884"/>
    </source>
</evidence>
<name>A0ABT9GXF7_9GAMM</name>
<keyword evidence="2 9" id="KW-0820">tRNA-binding</keyword>
<dbReference type="Pfam" id="PF17176">
    <property type="entry name" value="tRNA_bind_3"/>
    <property type="match status" value="1"/>
</dbReference>
<feature type="binding site" evidence="9">
    <location>
        <position position="181"/>
    </location>
    <ligand>
        <name>ATP</name>
        <dbReference type="ChEBI" id="CHEBI:30616"/>
    </ligand>
</feature>
<dbReference type="Gene3D" id="3.40.50.300">
    <property type="entry name" value="P-loop containing nucleotide triphosphate hydrolases"/>
    <property type="match status" value="1"/>
</dbReference>
<dbReference type="EMBL" id="JAUZVZ010000006">
    <property type="protein sequence ID" value="MDP4535736.1"/>
    <property type="molecule type" value="Genomic_DNA"/>
</dbReference>
<gene>
    <name evidence="9" type="primary">tmcA</name>
    <name evidence="11" type="ORF">Q3O60_06020</name>
</gene>
<dbReference type="InterPro" id="IPR007807">
    <property type="entry name" value="TcmA/NAT10_helicase"/>
</dbReference>
<comment type="function">
    <text evidence="9">Catalyzes the formation of N(4)-acetylcytidine (ac(4)C) at the wobble position of tRNA(Met), by using acetyl-CoA as an acetyl donor and ATP (or GTP).</text>
</comment>
<keyword evidence="4 9" id="KW-0819">tRNA processing</keyword>
<dbReference type="Pfam" id="PF05127">
    <property type="entry name" value="NAT10_TcmA_helicase"/>
    <property type="match status" value="1"/>
</dbReference>
<dbReference type="Pfam" id="PF13718">
    <property type="entry name" value="GNAT_acetyltr_2"/>
    <property type="match status" value="2"/>
</dbReference>
<dbReference type="InterPro" id="IPR032672">
    <property type="entry name" value="TmcA/NAT10/Kre33"/>
</dbReference>
<keyword evidence="8 9" id="KW-0012">Acyltransferase</keyword>
<dbReference type="InterPro" id="IPR024914">
    <property type="entry name" value="tRNA_acetyltr_TmcA"/>
</dbReference>
<dbReference type="InterPro" id="IPR027417">
    <property type="entry name" value="P-loop_NTPase"/>
</dbReference>
<dbReference type="Pfam" id="PF08351">
    <property type="entry name" value="TmcA_N"/>
    <property type="match status" value="1"/>
</dbReference>
<comment type="subcellular location">
    <subcellularLocation>
        <location evidence="9">Cytoplasm</location>
    </subcellularLocation>
</comment>
<dbReference type="InterPro" id="IPR013562">
    <property type="entry name" value="TmcA/NAT10_N"/>
</dbReference>
<evidence type="ECO:0000256" key="1">
    <source>
        <dbReference type="ARBA" id="ARBA00022490"/>
    </source>
</evidence>
<accession>A0ABT9GXF7</accession>
<proteinExistence type="inferred from homology"/>
<evidence type="ECO:0000256" key="9">
    <source>
        <dbReference type="HAMAP-Rule" id="MF_01886"/>
    </source>
</evidence>
<feature type="binding site" evidence="9">
    <location>
        <position position="340"/>
    </location>
    <ligand>
        <name>ATP</name>
        <dbReference type="ChEBI" id="CHEBI:30616"/>
    </ligand>
</feature>
<dbReference type="InterPro" id="IPR038321">
    <property type="entry name" value="TmcA_C_sf"/>
</dbReference>
<keyword evidence="5 9" id="KW-0547">Nucleotide-binding</keyword>
<feature type="domain" description="N-acetyltransferase" evidence="10">
    <location>
        <begin position="381"/>
        <end position="562"/>
    </location>
</feature>
<dbReference type="InterPro" id="IPR033442">
    <property type="entry name" value="TmcA_tRNA_bind"/>
</dbReference>
<comment type="catalytic activity">
    <reaction evidence="9">
        <text>cytidine(34) in elongator tRNA(Met) + acetyl-CoA + ATP + H2O = N(4)-acetylcytidine(34) in elongator tRNA(Met) + ADP + phosphate + CoA + H(+)</text>
        <dbReference type="Rhea" id="RHEA:43788"/>
        <dbReference type="Rhea" id="RHEA-COMP:10693"/>
        <dbReference type="Rhea" id="RHEA-COMP:10694"/>
        <dbReference type="ChEBI" id="CHEBI:15377"/>
        <dbReference type="ChEBI" id="CHEBI:15378"/>
        <dbReference type="ChEBI" id="CHEBI:30616"/>
        <dbReference type="ChEBI" id="CHEBI:43474"/>
        <dbReference type="ChEBI" id="CHEBI:57287"/>
        <dbReference type="ChEBI" id="CHEBI:57288"/>
        <dbReference type="ChEBI" id="CHEBI:74900"/>
        <dbReference type="ChEBI" id="CHEBI:82748"/>
        <dbReference type="ChEBI" id="CHEBI:456216"/>
        <dbReference type="EC" id="2.3.1.193"/>
    </reaction>
</comment>
<evidence type="ECO:0000256" key="5">
    <source>
        <dbReference type="ARBA" id="ARBA00022741"/>
    </source>
</evidence>
<dbReference type="PANTHER" id="PTHR10925:SF5">
    <property type="entry name" value="RNA CYTIDINE ACETYLTRANSFERASE"/>
    <property type="match status" value="1"/>
</dbReference>
<dbReference type="HAMAP" id="MF_01886">
    <property type="entry name" value="tRNA_acetyltr_TmcA"/>
    <property type="match status" value="1"/>
</dbReference>
<comment type="caution">
    <text evidence="11">The sequence shown here is derived from an EMBL/GenBank/DDBJ whole genome shotgun (WGS) entry which is preliminary data.</text>
</comment>
<dbReference type="EC" id="2.3.1.193" evidence="9"/>
<evidence type="ECO:0000256" key="3">
    <source>
        <dbReference type="ARBA" id="ARBA00022679"/>
    </source>
</evidence>
<evidence type="ECO:0000259" key="10">
    <source>
        <dbReference type="PROSITE" id="PS51186"/>
    </source>
</evidence>
<dbReference type="InterPro" id="IPR016181">
    <property type="entry name" value="Acyl_CoA_acyltransferase"/>
</dbReference>
<keyword evidence="12" id="KW-1185">Reference proteome</keyword>
<evidence type="ECO:0000256" key="8">
    <source>
        <dbReference type="ARBA" id="ARBA00023315"/>
    </source>
</evidence>